<evidence type="ECO:0000313" key="1">
    <source>
        <dbReference type="EMBL" id="KAJ8879536.1"/>
    </source>
</evidence>
<dbReference type="Proteomes" id="UP001159363">
    <property type="component" value="Chromosome 6"/>
</dbReference>
<proteinExistence type="predicted"/>
<reference evidence="1 2" key="1">
    <citation type="submission" date="2023-02" db="EMBL/GenBank/DDBJ databases">
        <title>LHISI_Scaffold_Assembly.</title>
        <authorList>
            <person name="Stuart O.P."/>
            <person name="Cleave R."/>
            <person name="Magrath M.J.L."/>
            <person name="Mikheyev A.S."/>
        </authorList>
    </citation>
    <scope>NUCLEOTIDE SEQUENCE [LARGE SCALE GENOMIC DNA]</scope>
    <source>
        <strain evidence="1">Daus_M_001</strain>
        <tissue evidence="1">Leg muscle</tissue>
    </source>
</reference>
<organism evidence="1 2">
    <name type="scientific">Dryococelus australis</name>
    <dbReference type="NCBI Taxonomy" id="614101"/>
    <lineage>
        <taxon>Eukaryota</taxon>
        <taxon>Metazoa</taxon>
        <taxon>Ecdysozoa</taxon>
        <taxon>Arthropoda</taxon>
        <taxon>Hexapoda</taxon>
        <taxon>Insecta</taxon>
        <taxon>Pterygota</taxon>
        <taxon>Neoptera</taxon>
        <taxon>Polyneoptera</taxon>
        <taxon>Phasmatodea</taxon>
        <taxon>Verophasmatodea</taxon>
        <taxon>Anareolatae</taxon>
        <taxon>Phasmatidae</taxon>
        <taxon>Eurycanthinae</taxon>
        <taxon>Dryococelus</taxon>
    </lineage>
</organism>
<sequence>MLKASSYETSLSNILKAKQEDAINEDKHFAVMFVPMLRKLDDEEKHYTKVEILNEMPKARHFQLESAFRYSDGRTSSQTSYSLPTHNFYPQTLSQYRHIETLDSLENFTS</sequence>
<gene>
    <name evidence="1" type="ORF">PR048_020144</name>
</gene>
<dbReference type="EMBL" id="JARBHB010000007">
    <property type="protein sequence ID" value="KAJ8879536.1"/>
    <property type="molecule type" value="Genomic_DNA"/>
</dbReference>
<comment type="caution">
    <text evidence="1">The sequence shown here is derived from an EMBL/GenBank/DDBJ whole genome shotgun (WGS) entry which is preliminary data.</text>
</comment>
<evidence type="ECO:0000313" key="2">
    <source>
        <dbReference type="Proteomes" id="UP001159363"/>
    </source>
</evidence>
<keyword evidence="2" id="KW-1185">Reference proteome</keyword>
<accession>A0ABQ9H5H8</accession>
<protein>
    <submittedName>
        <fullName evidence="1">Uncharacterized protein</fullName>
    </submittedName>
</protein>
<name>A0ABQ9H5H8_9NEOP</name>